<accession>M5BT97</accession>
<proteinExistence type="predicted"/>
<feature type="region of interest" description="Disordered" evidence="1">
    <location>
        <begin position="1"/>
        <end position="21"/>
    </location>
</feature>
<comment type="caution">
    <text evidence="2">The sequence shown here is derived from an EMBL/GenBank/DDBJ whole genome shotgun (WGS) entry which is preliminary data.</text>
</comment>
<organism evidence="2 3">
    <name type="scientific">Thanatephorus cucumeris (strain AG1-IB / isolate 7/3/14)</name>
    <name type="common">Lettuce bottom rot fungus</name>
    <name type="synonym">Rhizoctonia solani</name>
    <dbReference type="NCBI Taxonomy" id="1108050"/>
    <lineage>
        <taxon>Eukaryota</taxon>
        <taxon>Fungi</taxon>
        <taxon>Dikarya</taxon>
        <taxon>Basidiomycota</taxon>
        <taxon>Agaricomycotina</taxon>
        <taxon>Agaricomycetes</taxon>
        <taxon>Cantharellales</taxon>
        <taxon>Ceratobasidiaceae</taxon>
        <taxon>Rhizoctonia</taxon>
        <taxon>Rhizoctonia solani AG-1</taxon>
    </lineage>
</organism>
<reference evidence="2 3" key="1">
    <citation type="journal article" date="2013" name="J. Biotechnol.">
        <title>Establishment and interpretation of the genome sequence of the phytopathogenic fungus Rhizoctonia solani AG1-IB isolate 7/3/14.</title>
        <authorList>
            <person name="Wibberg D.W."/>
            <person name="Jelonek L.J."/>
            <person name="Rupp O.R."/>
            <person name="Hennig M.H."/>
            <person name="Eikmeyer F.E."/>
            <person name="Goesmann A.G."/>
            <person name="Hartmann A.H."/>
            <person name="Borriss R.B."/>
            <person name="Grosch R.G."/>
            <person name="Puehler A.P."/>
            <person name="Schlueter A.S."/>
        </authorList>
    </citation>
    <scope>NUCLEOTIDE SEQUENCE [LARGE SCALE GENOMIC DNA]</scope>
    <source>
        <strain evidence="3">AG1-IB / isolate 7/3/14</strain>
    </source>
</reference>
<gene>
    <name evidence="2" type="ORF">BN14_04468</name>
</gene>
<evidence type="ECO:0000256" key="1">
    <source>
        <dbReference type="SAM" id="MobiDB-lite"/>
    </source>
</evidence>
<dbReference type="AlphaFoldDB" id="M5BT97"/>
<evidence type="ECO:0000313" key="3">
    <source>
        <dbReference type="Proteomes" id="UP000012065"/>
    </source>
</evidence>
<dbReference type="EMBL" id="CAOJ01006465">
    <property type="protein sequence ID" value="CCO30439.1"/>
    <property type="molecule type" value="Genomic_DNA"/>
</dbReference>
<dbReference type="HOGENOM" id="CLU_2279382_0_0_1"/>
<protein>
    <submittedName>
        <fullName evidence="2">Uncharacterized protein</fullName>
    </submittedName>
</protein>
<name>M5BT97_THACB</name>
<dbReference type="Proteomes" id="UP000012065">
    <property type="component" value="Unassembled WGS sequence"/>
</dbReference>
<sequence>MNGTVNSESLAEVIPPQGRGDMYQDVDSEEFSDFEADVHEEADIPALVKLNEEMKAMLSDEDVDEMMTYLKEDGSPFYTPDLRHLLTDRDNRDDGMDQQIRY</sequence>
<evidence type="ECO:0000313" key="2">
    <source>
        <dbReference type="EMBL" id="CCO30439.1"/>
    </source>
</evidence>